<evidence type="ECO:0000313" key="2">
    <source>
        <dbReference type="Proteomes" id="UP000807353"/>
    </source>
</evidence>
<accession>A0A9P5Y3J3</accession>
<dbReference type="EMBL" id="MU150276">
    <property type="protein sequence ID" value="KAF9462019.1"/>
    <property type="molecule type" value="Genomic_DNA"/>
</dbReference>
<name>A0A9P5Y3J3_9AGAR</name>
<comment type="caution">
    <text evidence="1">The sequence shown here is derived from an EMBL/GenBank/DDBJ whole genome shotgun (WGS) entry which is preliminary data.</text>
</comment>
<dbReference type="AlphaFoldDB" id="A0A9P5Y3J3"/>
<dbReference type="Proteomes" id="UP000807353">
    <property type="component" value="Unassembled WGS sequence"/>
</dbReference>
<reference evidence="1" key="1">
    <citation type="submission" date="2020-11" db="EMBL/GenBank/DDBJ databases">
        <authorList>
            <consortium name="DOE Joint Genome Institute"/>
            <person name="Ahrendt S."/>
            <person name="Riley R."/>
            <person name="Andreopoulos W."/>
            <person name="Labutti K."/>
            <person name="Pangilinan J."/>
            <person name="Ruiz-Duenas F.J."/>
            <person name="Barrasa J.M."/>
            <person name="Sanchez-Garcia M."/>
            <person name="Camarero S."/>
            <person name="Miyauchi S."/>
            <person name="Serrano A."/>
            <person name="Linde D."/>
            <person name="Babiker R."/>
            <person name="Drula E."/>
            <person name="Ayuso-Fernandez I."/>
            <person name="Pacheco R."/>
            <person name="Padilla G."/>
            <person name="Ferreira P."/>
            <person name="Barriuso J."/>
            <person name="Kellner H."/>
            <person name="Castanera R."/>
            <person name="Alfaro M."/>
            <person name="Ramirez L."/>
            <person name="Pisabarro A.G."/>
            <person name="Kuo A."/>
            <person name="Tritt A."/>
            <person name="Lipzen A."/>
            <person name="He G."/>
            <person name="Yan M."/>
            <person name="Ng V."/>
            <person name="Cullen D."/>
            <person name="Martin F."/>
            <person name="Rosso M.-N."/>
            <person name="Henrissat B."/>
            <person name="Hibbett D."/>
            <person name="Martinez A.T."/>
            <person name="Grigoriev I.V."/>
        </authorList>
    </citation>
    <scope>NUCLEOTIDE SEQUENCE</scope>
    <source>
        <strain evidence="1">CBS 247.69</strain>
    </source>
</reference>
<organism evidence="1 2">
    <name type="scientific">Collybia nuda</name>
    <dbReference type="NCBI Taxonomy" id="64659"/>
    <lineage>
        <taxon>Eukaryota</taxon>
        <taxon>Fungi</taxon>
        <taxon>Dikarya</taxon>
        <taxon>Basidiomycota</taxon>
        <taxon>Agaricomycotina</taxon>
        <taxon>Agaricomycetes</taxon>
        <taxon>Agaricomycetidae</taxon>
        <taxon>Agaricales</taxon>
        <taxon>Tricholomatineae</taxon>
        <taxon>Clitocybaceae</taxon>
        <taxon>Collybia</taxon>
    </lineage>
</organism>
<protein>
    <submittedName>
        <fullName evidence="1">Uncharacterized protein</fullName>
    </submittedName>
</protein>
<gene>
    <name evidence="1" type="ORF">BDZ94DRAFT_1262234</name>
</gene>
<sequence>MRHFSLCTRRKTHHVERLPLSICLYLLWCAWESGVGISDLFSLPKSPPCMPRNVGGCWTSCPALHDLLGFFSFLESIY</sequence>
<proteinExistence type="predicted"/>
<evidence type="ECO:0000313" key="1">
    <source>
        <dbReference type="EMBL" id="KAF9462019.1"/>
    </source>
</evidence>
<keyword evidence="2" id="KW-1185">Reference proteome</keyword>